<dbReference type="PANTHER" id="PTHR34582:SF6">
    <property type="entry name" value="UPF0702 TRANSMEMBRANE PROTEIN YCAP"/>
    <property type="match status" value="1"/>
</dbReference>
<protein>
    <submittedName>
        <fullName evidence="9">DUF421 domain-containing protein</fullName>
    </submittedName>
</protein>
<evidence type="ECO:0000256" key="2">
    <source>
        <dbReference type="ARBA" id="ARBA00006448"/>
    </source>
</evidence>
<dbReference type="EMBL" id="CP019607">
    <property type="protein sequence ID" value="AQP50109.1"/>
    <property type="molecule type" value="Genomic_DNA"/>
</dbReference>
<name>A0A1Q2CVJ6_9ACTN</name>
<keyword evidence="5 7" id="KW-1133">Transmembrane helix</keyword>
<dbReference type="GO" id="GO:0005886">
    <property type="term" value="C:plasma membrane"/>
    <property type="evidence" value="ECO:0007669"/>
    <property type="project" value="UniProtKB-SubCell"/>
</dbReference>
<evidence type="ECO:0000256" key="7">
    <source>
        <dbReference type="SAM" id="Phobius"/>
    </source>
</evidence>
<dbReference type="AlphaFoldDB" id="A0A1Q2CVJ6"/>
<keyword evidence="4 7" id="KW-0812">Transmembrane</keyword>
<comment type="similarity">
    <text evidence="2">Belongs to the UPF0702 family.</text>
</comment>
<dbReference type="InterPro" id="IPR007353">
    <property type="entry name" value="DUF421"/>
</dbReference>
<organism evidence="9 10">
    <name type="scientific">Tessaracoccus flavescens</name>
    <dbReference type="NCBI Taxonomy" id="399497"/>
    <lineage>
        <taxon>Bacteria</taxon>
        <taxon>Bacillati</taxon>
        <taxon>Actinomycetota</taxon>
        <taxon>Actinomycetes</taxon>
        <taxon>Propionibacteriales</taxon>
        <taxon>Propionibacteriaceae</taxon>
        <taxon>Tessaracoccus</taxon>
    </lineage>
</organism>
<evidence type="ECO:0000256" key="4">
    <source>
        <dbReference type="ARBA" id="ARBA00022692"/>
    </source>
</evidence>
<comment type="subcellular location">
    <subcellularLocation>
        <location evidence="1">Cell membrane</location>
        <topology evidence="1">Multi-pass membrane protein</topology>
    </subcellularLocation>
</comment>
<dbReference type="RefSeq" id="WP_077348067.1">
    <property type="nucleotide sequence ID" value="NZ_CP019607.1"/>
</dbReference>
<feature type="domain" description="YetF C-terminal" evidence="8">
    <location>
        <begin position="78"/>
        <end position="147"/>
    </location>
</feature>
<evidence type="ECO:0000259" key="8">
    <source>
        <dbReference type="Pfam" id="PF04239"/>
    </source>
</evidence>
<dbReference type="OrthoDB" id="9793799at2"/>
<keyword evidence="3" id="KW-1003">Cell membrane</keyword>
<evidence type="ECO:0000256" key="6">
    <source>
        <dbReference type="ARBA" id="ARBA00023136"/>
    </source>
</evidence>
<reference evidence="9 10" key="1">
    <citation type="journal article" date="2008" name="Int. J. Syst. Evol. Microbiol.">
        <title>Tessaracoccus flavescens sp. nov., isolated from marine sediment.</title>
        <authorList>
            <person name="Lee D.W."/>
            <person name="Lee S.D."/>
        </authorList>
    </citation>
    <scope>NUCLEOTIDE SEQUENCE [LARGE SCALE GENOMIC DNA]</scope>
    <source>
        <strain evidence="9 10">SST-39T</strain>
    </source>
</reference>
<dbReference type="InterPro" id="IPR023090">
    <property type="entry name" value="UPF0702_alpha/beta_dom_sf"/>
</dbReference>
<evidence type="ECO:0000313" key="9">
    <source>
        <dbReference type="EMBL" id="AQP50109.1"/>
    </source>
</evidence>
<dbReference type="Pfam" id="PF04239">
    <property type="entry name" value="DUF421"/>
    <property type="match status" value="1"/>
</dbReference>
<dbReference type="Gene3D" id="3.30.240.20">
    <property type="entry name" value="bsu07140 like domains"/>
    <property type="match status" value="1"/>
</dbReference>
<gene>
    <name evidence="9" type="ORF">BW733_03950</name>
</gene>
<evidence type="ECO:0000256" key="5">
    <source>
        <dbReference type="ARBA" id="ARBA00022989"/>
    </source>
</evidence>
<dbReference type="PANTHER" id="PTHR34582">
    <property type="entry name" value="UPF0702 TRANSMEMBRANE PROTEIN YCAP"/>
    <property type="match status" value="1"/>
</dbReference>
<dbReference type="STRING" id="399497.BW733_03950"/>
<proteinExistence type="inferred from homology"/>
<keyword evidence="10" id="KW-1185">Reference proteome</keyword>
<feature type="transmembrane region" description="Helical" evidence="7">
    <location>
        <begin position="55"/>
        <end position="76"/>
    </location>
</feature>
<keyword evidence="6 7" id="KW-0472">Membrane</keyword>
<accession>A0A1Q2CVJ6</accession>
<evidence type="ECO:0000256" key="1">
    <source>
        <dbReference type="ARBA" id="ARBA00004651"/>
    </source>
</evidence>
<sequence length="159" mass="16921">MDIVIRALIAFILLWLLARTAGRGTLGELSSFDLLVFVTMGDLVQQGITGEDRSLTGGLLAVATFVVLAVVMNFAMAKWPRVGRALEGSPVILLREGKISHLAMKRQRITTAELLSAARQSGYESLDSVLLAILETNGKISFFDKSRSGGGSDAGPEAG</sequence>
<evidence type="ECO:0000313" key="10">
    <source>
        <dbReference type="Proteomes" id="UP000188235"/>
    </source>
</evidence>
<dbReference type="Proteomes" id="UP000188235">
    <property type="component" value="Chromosome"/>
</dbReference>
<dbReference type="KEGG" id="tfa:BW733_03950"/>
<evidence type="ECO:0000256" key="3">
    <source>
        <dbReference type="ARBA" id="ARBA00022475"/>
    </source>
</evidence>